<organism evidence="1 2">
    <name type="scientific">Lentinula raphanica</name>
    <dbReference type="NCBI Taxonomy" id="153919"/>
    <lineage>
        <taxon>Eukaryota</taxon>
        <taxon>Fungi</taxon>
        <taxon>Dikarya</taxon>
        <taxon>Basidiomycota</taxon>
        <taxon>Agaricomycotina</taxon>
        <taxon>Agaricomycetes</taxon>
        <taxon>Agaricomycetidae</taxon>
        <taxon>Agaricales</taxon>
        <taxon>Marasmiineae</taxon>
        <taxon>Omphalotaceae</taxon>
        <taxon>Lentinula</taxon>
    </lineage>
</organism>
<dbReference type="Proteomes" id="UP001163846">
    <property type="component" value="Unassembled WGS sequence"/>
</dbReference>
<dbReference type="EMBL" id="MU806841">
    <property type="protein sequence ID" value="KAJ3832835.1"/>
    <property type="molecule type" value="Genomic_DNA"/>
</dbReference>
<evidence type="ECO:0000313" key="1">
    <source>
        <dbReference type="EMBL" id="KAJ3832835.1"/>
    </source>
</evidence>
<sequence length="68" mass="7965">WNEEVQLIQEEKRRYLEMLEWQAKWWEGHANVPQFSGSHAEGVAAYANYQASIKWKIASDNEDKKGAI</sequence>
<proteinExistence type="predicted"/>
<evidence type="ECO:0000313" key="2">
    <source>
        <dbReference type="Proteomes" id="UP001163846"/>
    </source>
</evidence>
<protein>
    <submittedName>
        <fullName evidence="1">Uncharacterized protein</fullName>
    </submittedName>
</protein>
<dbReference type="AlphaFoldDB" id="A0AA38NY75"/>
<gene>
    <name evidence="1" type="ORF">F5878DRAFT_547568</name>
</gene>
<reference evidence="1" key="1">
    <citation type="submission" date="2022-08" db="EMBL/GenBank/DDBJ databases">
        <authorList>
            <consortium name="DOE Joint Genome Institute"/>
            <person name="Min B."/>
            <person name="Riley R."/>
            <person name="Sierra-Patev S."/>
            <person name="Naranjo-Ortiz M."/>
            <person name="Looney B."/>
            <person name="Konkel Z."/>
            <person name="Slot J.C."/>
            <person name="Sakamoto Y."/>
            <person name="Steenwyk J.L."/>
            <person name="Rokas A."/>
            <person name="Carro J."/>
            <person name="Camarero S."/>
            <person name="Ferreira P."/>
            <person name="Molpeceres G."/>
            <person name="Ruiz-Duenas F.J."/>
            <person name="Serrano A."/>
            <person name="Henrissat B."/>
            <person name="Drula E."/>
            <person name="Hughes K.W."/>
            <person name="Mata J.L."/>
            <person name="Ishikawa N.K."/>
            <person name="Vargas-Isla R."/>
            <person name="Ushijima S."/>
            <person name="Smith C.A."/>
            <person name="Ahrendt S."/>
            <person name="Andreopoulos W."/>
            <person name="He G."/>
            <person name="Labutti K."/>
            <person name="Lipzen A."/>
            <person name="Ng V."/>
            <person name="Sandor L."/>
            <person name="Barry K."/>
            <person name="Martinez A.T."/>
            <person name="Xiao Y."/>
            <person name="Gibbons J.G."/>
            <person name="Terashima K."/>
            <person name="Hibbett D.S."/>
            <person name="Grigoriev I.V."/>
        </authorList>
    </citation>
    <scope>NUCLEOTIDE SEQUENCE</scope>
    <source>
        <strain evidence="1">TFB9207</strain>
    </source>
</reference>
<feature type="non-terminal residue" evidence="1">
    <location>
        <position position="1"/>
    </location>
</feature>
<keyword evidence="2" id="KW-1185">Reference proteome</keyword>
<comment type="caution">
    <text evidence="1">The sequence shown here is derived from an EMBL/GenBank/DDBJ whole genome shotgun (WGS) entry which is preliminary data.</text>
</comment>
<accession>A0AA38NY75</accession>
<name>A0AA38NY75_9AGAR</name>